<dbReference type="Gene3D" id="2.30.40.10">
    <property type="entry name" value="Urease, subunit C, domain 1"/>
    <property type="match status" value="1"/>
</dbReference>
<dbReference type="EMBL" id="VFSU01000002">
    <property type="protein sequence ID" value="TPE65057.1"/>
    <property type="molecule type" value="Genomic_DNA"/>
</dbReference>
<evidence type="ECO:0000313" key="3">
    <source>
        <dbReference type="Proteomes" id="UP000319897"/>
    </source>
</evidence>
<feature type="domain" description="Amidohydrolase 3" evidence="1">
    <location>
        <begin position="45"/>
        <end position="557"/>
    </location>
</feature>
<dbReference type="InterPro" id="IPR032466">
    <property type="entry name" value="Metal_Hydrolase"/>
</dbReference>
<dbReference type="PANTHER" id="PTHR11647:SF1">
    <property type="entry name" value="COLLAPSIN RESPONSE MEDIATOR PROTEIN"/>
    <property type="match status" value="1"/>
</dbReference>
<dbReference type="InterPro" id="IPR050378">
    <property type="entry name" value="Metallo-dep_Hydrolases_sf"/>
</dbReference>
<comment type="caution">
    <text evidence="2">The sequence shown here is derived from an EMBL/GenBank/DDBJ whole genome shotgun (WGS) entry which is preliminary data.</text>
</comment>
<dbReference type="AlphaFoldDB" id="A0A501XYE1"/>
<keyword evidence="3" id="KW-1185">Reference proteome</keyword>
<dbReference type="PANTHER" id="PTHR11647">
    <property type="entry name" value="HYDRANTOINASE/DIHYDROPYRIMIDINASE FAMILY MEMBER"/>
    <property type="match status" value="1"/>
</dbReference>
<reference evidence="2 3" key="1">
    <citation type="submission" date="2019-06" db="EMBL/GenBank/DDBJ databases">
        <authorList>
            <person name="Lee I."/>
            <person name="Jang G.I."/>
            <person name="Hwang C.Y."/>
        </authorList>
    </citation>
    <scope>NUCLEOTIDE SEQUENCE [LARGE SCALE GENOMIC DNA]</scope>
    <source>
        <strain evidence="2 3">PAMC 28131</strain>
    </source>
</reference>
<dbReference type="SUPFAM" id="SSF51556">
    <property type="entry name" value="Metallo-dependent hydrolases"/>
    <property type="match status" value="1"/>
</dbReference>
<evidence type="ECO:0000259" key="1">
    <source>
        <dbReference type="Pfam" id="PF07969"/>
    </source>
</evidence>
<dbReference type="Proteomes" id="UP000319897">
    <property type="component" value="Unassembled WGS sequence"/>
</dbReference>
<dbReference type="RefSeq" id="WP_140926194.1">
    <property type="nucleotide sequence ID" value="NZ_VFSU01000002.1"/>
</dbReference>
<accession>A0A501XYE1</accession>
<dbReference type="GO" id="GO:0005829">
    <property type="term" value="C:cytosol"/>
    <property type="evidence" value="ECO:0007669"/>
    <property type="project" value="TreeGrafter"/>
</dbReference>
<sequence>MFDILIRNATLVDGTGAPPRRADVAVKDGLIAEVGEIDKPASRSIDAQGLLVTPGFVDIHTHYDGQASWDPLLAPTSLNGVTSLAMGNCGVGFAPARPDRHDWLIALLEGVEDIPGTALAEGLTWDWESFPDYLDALGRRRFALDVAAHLPHAALRTYVMGDRGADHQAHPTAAEIAEMARLTEEALAAGALGFTTSRTMVHRSRSGENIGTLEAGEAELLGIAAAMRRAGKGVIQLISDAYLTADDEFAARELDLIEAMARTSGRPLSFTVQQTDDAPDRFRQIFDRVAQMVADGLDVKCQIAPRPIGVVQGLEATLNPFLFTPEWRRIGALPLAEKVAELGKPDVRARLLAQHAEIRPDGFGALIAHGFSRMFRMSDPVDYEPAAERSVAAEAARAGIPAADYMLDLLCEDAGHRLLYMPLINYARGDLGDVFDMLSAPNTLYGLSDGGAHCGTICDASFPVSTIGIWWKGNKAGASIPLEQLVHGLTQRNARHVGWLDRGVVAPGTRADLNLIDLDELSVPPPRMVHDLPAGGGRLLQRPRGILMTLCAGVVTFEYGEPTGELPGRLLRG</sequence>
<name>A0A501XYE1_9SPHN</name>
<organism evidence="2 3">
    <name type="scientific">Sandaracinobacter neustonicus</name>
    <dbReference type="NCBI Taxonomy" id="1715348"/>
    <lineage>
        <taxon>Bacteria</taxon>
        <taxon>Pseudomonadati</taxon>
        <taxon>Pseudomonadota</taxon>
        <taxon>Alphaproteobacteria</taxon>
        <taxon>Sphingomonadales</taxon>
        <taxon>Sphingosinicellaceae</taxon>
        <taxon>Sandaracinobacter</taxon>
    </lineage>
</organism>
<dbReference type="SUPFAM" id="SSF51338">
    <property type="entry name" value="Composite domain of metallo-dependent hydrolases"/>
    <property type="match status" value="1"/>
</dbReference>
<dbReference type="InterPro" id="IPR011059">
    <property type="entry name" value="Metal-dep_hydrolase_composite"/>
</dbReference>
<dbReference type="GO" id="GO:0016812">
    <property type="term" value="F:hydrolase activity, acting on carbon-nitrogen (but not peptide) bonds, in cyclic amides"/>
    <property type="evidence" value="ECO:0007669"/>
    <property type="project" value="TreeGrafter"/>
</dbReference>
<dbReference type="Gene3D" id="3.20.20.140">
    <property type="entry name" value="Metal-dependent hydrolases"/>
    <property type="match status" value="1"/>
</dbReference>
<keyword evidence="2" id="KW-0378">Hydrolase</keyword>
<evidence type="ECO:0000313" key="2">
    <source>
        <dbReference type="EMBL" id="TPE65057.1"/>
    </source>
</evidence>
<gene>
    <name evidence="2" type="ORF">FJQ54_00240</name>
</gene>
<protein>
    <submittedName>
        <fullName evidence="2">Amidohydrolase family protein</fullName>
    </submittedName>
</protein>
<dbReference type="InterPro" id="IPR013108">
    <property type="entry name" value="Amidohydro_3"/>
</dbReference>
<dbReference type="OrthoDB" id="9766983at2"/>
<dbReference type="Pfam" id="PF07969">
    <property type="entry name" value="Amidohydro_3"/>
    <property type="match status" value="1"/>
</dbReference>
<proteinExistence type="predicted"/>